<dbReference type="Proteomes" id="UP000314986">
    <property type="component" value="Unassembled WGS sequence"/>
</dbReference>
<organism evidence="2 3">
    <name type="scientific">Callorhinchus milii</name>
    <name type="common">Ghost shark</name>
    <dbReference type="NCBI Taxonomy" id="7868"/>
    <lineage>
        <taxon>Eukaryota</taxon>
        <taxon>Metazoa</taxon>
        <taxon>Chordata</taxon>
        <taxon>Craniata</taxon>
        <taxon>Vertebrata</taxon>
        <taxon>Chondrichthyes</taxon>
        <taxon>Holocephali</taxon>
        <taxon>Chimaeriformes</taxon>
        <taxon>Callorhinchidae</taxon>
        <taxon>Callorhinchus</taxon>
    </lineage>
</organism>
<keyword evidence="3" id="KW-1185">Reference proteome</keyword>
<dbReference type="Ensembl" id="ENSCMIT00000010754.1">
    <property type="protein sequence ID" value="ENSCMIP00000010482.1"/>
    <property type="gene ID" value="ENSCMIG00000005526.1"/>
</dbReference>
<evidence type="ECO:0000313" key="3">
    <source>
        <dbReference type="Proteomes" id="UP000314986"/>
    </source>
</evidence>
<dbReference type="InParanoid" id="A0A4W3H5N8"/>
<name>A0A4W3H5N8_CALMI</name>
<dbReference type="SUPFAM" id="SSF48726">
    <property type="entry name" value="Immunoglobulin"/>
    <property type="match status" value="1"/>
</dbReference>
<dbReference type="InterPro" id="IPR003599">
    <property type="entry name" value="Ig_sub"/>
</dbReference>
<dbReference type="CDD" id="cd00096">
    <property type="entry name" value="Ig"/>
    <property type="match status" value="1"/>
</dbReference>
<protein>
    <recommendedName>
        <fullName evidence="1">Ig-like domain-containing protein</fullName>
    </recommendedName>
</protein>
<dbReference type="InterPro" id="IPR036179">
    <property type="entry name" value="Ig-like_dom_sf"/>
</dbReference>
<evidence type="ECO:0000313" key="2">
    <source>
        <dbReference type="Ensembl" id="ENSCMIP00000010482.1"/>
    </source>
</evidence>
<evidence type="ECO:0000259" key="1">
    <source>
        <dbReference type="PROSITE" id="PS50835"/>
    </source>
</evidence>
<reference evidence="2" key="4">
    <citation type="submission" date="2025-08" db="UniProtKB">
        <authorList>
            <consortium name="Ensembl"/>
        </authorList>
    </citation>
    <scope>IDENTIFICATION</scope>
</reference>
<reference evidence="2" key="5">
    <citation type="submission" date="2025-09" db="UniProtKB">
        <authorList>
            <consortium name="Ensembl"/>
        </authorList>
    </citation>
    <scope>IDENTIFICATION</scope>
</reference>
<dbReference type="Gene3D" id="2.60.40.10">
    <property type="entry name" value="Immunoglobulins"/>
    <property type="match status" value="1"/>
</dbReference>
<dbReference type="Pfam" id="PF13927">
    <property type="entry name" value="Ig_3"/>
    <property type="match status" value="1"/>
</dbReference>
<reference evidence="3" key="3">
    <citation type="journal article" date="2014" name="Nature">
        <title>Elephant shark genome provides unique insights into gnathostome evolution.</title>
        <authorList>
            <consortium name="International Elephant Shark Genome Sequencing Consortium"/>
            <person name="Venkatesh B."/>
            <person name="Lee A.P."/>
            <person name="Ravi V."/>
            <person name="Maurya A.K."/>
            <person name="Lian M.M."/>
            <person name="Swann J.B."/>
            <person name="Ohta Y."/>
            <person name="Flajnik M.F."/>
            <person name="Sutoh Y."/>
            <person name="Kasahara M."/>
            <person name="Hoon S."/>
            <person name="Gangu V."/>
            <person name="Roy S.W."/>
            <person name="Irimia M."/>
            <person name="Korzh V."/>
            <person name="Kondrychyn I."/>
            <person name="Lim Z.W."/>
            <person name="Tay B.H."/>
            <person name="Tohari S."/>
            <person name="Kong K.W."/>
            <person name="Ho S."/>
            <person name="Lorente-Galdos B."/>
            <person name="Quilez J."/>
            <person name="Marques-Bonet T."/>
            <person name="Raney B.J."/>
            <person name="Ingham P.W."/>
            <person name="Tay A."/>
            <person name="Hillier L.W."/>
            <person name="Minx P."/>
            <person name="Boehm T."/>
            <person name="Wilson R.K."/>
            <person name="Brenner S."/>
            <person name="Warren W.C."/>
        </authorList>
    </citation>
    <scope>NUCLEOTIDE SEQUENCE [LARGE SCALE GENOMIC DNA]</scope>
</reference>
<reference evidence="3" key="2">
    <citation type="journal article" date="2007" name="PLoS Biol.">
        <title>Survey sequencing and comparative analysis of the elephant shark (Callorhinchus milii) genome.</title>
        <authorList>
            <person name="Venkatesh B."/>
            <person name="Kirkness E.F."/>
            <person name="Loh Y.H."/>
            <person name="Halpern A.L."/>
            <person name="Lee A.P."/>
            <person name="Johnson J."/>
            <person name="Dandona N."/>
            <person name="Viswanathan L.D."/>
            <person name="Tay A."/>
            <person name="Venter J.C."/>
            <person name="Strausberg R.L."/>
            <person name="Brenner S."/>
        </authorList>
    </citation>
    <scope>NUCLEOTIDE SEQUENCE [LARGE SCALE GENOMIC DNA]</scope>
</reference>
<sequence length="149" mass="17061">ILREGRELRFECTTKRRLQSEAVFNFSDNVTFSCNFSRNQRVKIYWWKQGASEYMGSSHKKTSHLEASERATLKLLDAELQDSGTYYCTMVFQGNITVNGSGSHLTVYGKCHNKSEIVTITLAQTIIYLCNVSHCWESILKLFTKAEVS</sequence>
<accession>A0A4W3H5N8</accession>
<dbReference type="InterPro" id="IPR013783">
    <property type="entry name" value="Ig-like_fold"/>
</dbReference>
<dbReference type="AlphaFoldDB" id="A0A4W3H5N8"/>
<dbReference type="InterPro" id="IPR007110">
    <property type="entry name" value="Ig-like_dom"/>
</dbReference>
<feature type="domain" description="Ig-like" evidence="1">
    <location>
        <begin position="1"/>
        <end position="99"/>
    </location>
</feature>
<reference evidence="3" key="1">
    <citation type="journal article" date="2006" name="Science">
        <title>Ancient noncoding elements conserved in the human genome.</title>
        <authorList>
            <person name="Venkatesh B."/>
            <person name="Kirkness E.F."/>
            <person name="Loh Y.H."/>
            <person name="Halpern A.L."/>
            <person name="Lee A.P."/>
            <person name="Johnson J."/>
            <person name="Dandona N."/>
            <person name="Viswanathan L.D."/>
            <person name="Tay A."/>
            <person name="Venter J.C."/>
            <person name="Strausberg R.L."/>
            <person name="Brenner S."/>
        </authorList>
    </citation>
    <scope>NUCLEOTIDE SEQUENCE [LARGE SCALE GENOMIC DNA]</scope>
</reference>
<dbReference type="SMART" id="SM00409">
    <property type="entry name" value="IG"/>
    <property type="match status" value="1"/>
</dbReference>
<dbReference type="PROSITE" id="PS50835">
    <property type="entry name" value="IG_LIKE"/>
    <property type="match status" value="1"/>
</dbReference>
<proteinExistence type="predicted"/>
<dbReference type="GeneTree" id="ENSGT00970000197025"/>